<accession>A0ACB9ZU74</accession>
<evidence type="ECO:0000313" key="2">
    <source>
        <dbReference type="Proteomes" id="UP001060085"/>
    </source>
</evidence>
<reference evidence="2" key="1">
    <citation type="journal article" date="2023" name="Nat. Plants">
        <title>Single-cell RNA sequencing provides a high-resolution roadmap for understanding the multicellular compartmentation of specialized metabolism.</title>
        <authorList>
            <person name="Sun S."/>
            <person name="Shen X."/>
            <person name="Li Y."/>
            <person name="Li Y."/>
            <person name="Wang S."/>
            <person name="Li R."/>
            <person name="Zhang H."/>
            <person name="Shen G."/>
            <person name="Guo B."/>
            <person name="Wei J."/>
            <person name="Xu J."/>
            <person name="St-Pierre B."/>
            <person name="Chen S."/>
            <person name="Sun C."/>
        </authorList>
    </citation>
    <scope>NUCLEOTIDE SEQUENCE [LARGE SCALE GENOMIC DNA]</scope>
</reference>
<dbReference type="Proteomes" id="UP001060085">
    <property type="component" value="Linkage Group LG08"/>
</dbReference>
<sequence length="344" mass="38457">MSCLVAKQPNTLFPPINKGLSKVERAFRRHSSLRQMKSSLEALPKMFLIFFLPKIEESHAASQSINHPQSPFDLRRSFQAFNKTKVLSQKEVQNSLAPKALSFTKQDDESSSTGSDNEVHHGNPMYESSMARDSTSSSVSPVMMTRTLSTKEQLANLTRLVEGLAKQFDAVKVGIDGFIISMNECQAHVEIPPTNEELAIKSISQYEKLPLEDLAKQQNLTMPLTKVEPVKALDTLLKGFVQPTEDAKMEGSKTVKMLDTSSKYFDKLPTSHTSDRFDPNSYRLLAKEASKRNGNTTKLGYKCASPILLKIKRATTQDITTDDEVTLKLKLNNKATTSTRNFCF</sequence>
<comment type="caution">
    <text evidence="1">The sequence shown here is derived from an EMBL/GenBank/DDBJ whole genome shotgun (WGS) entry which is preliminary data.</text>
</comment>
<protein>
    <submittedName>
        <fullName evidence="1">Uncharacterized protein</fullName>
    </submittedName>
</protein>
<evidence type="ECO:0000313" key="1">
    <source>
        <dbReference type="EMBL" id="KAI5649960.1"/>
    </source>
</evidence>
<name>A0ACB9ZU74_CATRO</name>
<dbReference type="EMBL" id="CM044708">
    <property type="protein sequence ID" value="KAI5649960.1"/>
    <property type="molecule type" value="Genomic_DNA"/>
</dbReference>
<gene>
    <name evidence="1" type="ORF">M9H77_35965</name>
</gene>
<keyword evidence="2" id="KW-1185">Reference proteome</keyword>
<proteinExistence type="predicted"/>
<organism evidence="1 2">
    <name type="scientific">Catharanthus roseus</name>
    <name type="common">Madagascar periwinkle</name>
    <name type="synonym">Vinca rosea</name>
    <dbReference type="NCBI Taxonomy" id="4058"/>
    <lineage>
        <taxon>Eukaryota</taxon>
        <taxon>Viridiplantae</taxon>
        <taxon>Streptophyta</taxon>
        <taxon>Embryophyta</taxon>
        <taxon>Tracheophyta</taxon>
        <taxon>Spermatophyta</taxon>
        <taxon>Magnoliopsida</taxon>
        <taxon>eudicotyledons</taxon>
        <taxon>Gunneridae</taxon>
        <taxon>Pentapetalae</taxon>
        <taxon>asterids</taxon>
        <taxon>lamiids</taxon>
        <taxon>Gentianales</taxon>
        <taxon>Apocynaceae</taxon>
        <taxon>Rauvolfioideae</taxon>
        <taxon>Vinceae</taxon>
        <taxon>Catharanthinae</taxon>
        <taxon>Catharanthus</taxon>
    </lineage>
</organism>